<dbReference type="GO" id="GO:0005856">
    <property type="term" value="C:cytoskeleton"/>
    <property type="evidence" value="ECO:0007669"/>
    <property type="project" value="UniProtKB-SubCell"/>
</dbReference>
<keyword evidence="10 17" id="KW-1133">Transmembrane helix</keyword>
<protein>
    <recommendedName>
        <fullName evidence="5">Beta-sarcoglycan</fullName>
    </recommendedName>
</protein>
<keyword evidence="8 17" id="KW-0812">Transmembrane</keyword>
<dbReference type="Proteomes" id="UP000252519">
    <property type="component" value="Unassembled WGS sequence"/>
</dbReference>
<evidence type="ECO:0000256" key="7">
    <source>
        <dbReference type="ARBA" id="ARBA00022490"/>
    </source>
</evidence>
<evidence type="ECO:0000313" key="19">
    <source>
        <dbReference type="Proteomes" id="UP000252519"/>
    </source>
</evidence>
<dbReference type="PANTHER" id="PTHR21142">
    <property type="entry name" value="SARCOGLYCANS"/>
    <property type="match status" value="1"/>
</dbReference>
<evidence type="ECO:0000256" key="5">
    <source>
        <dbReference type="ARBA" id="ARBA00015329"/>
    </source>
</evidence>
<evidence type="ECO:0000256" key="16">
    <source>
        <dbReference type="SAM" id="MobiDB-lite"/>
    </source>
</evidence>
<dbReference type="GO" id="GO:0016012">
    <property type="term" value="C:sarcoglycan complex"/>
    <property type="evidence" value="ECO:0007669"/>
    <property type="project" value="InterPro"/>
</dbReference>
<feature type="transmembrane region" description="Helical" evidence="17">
    <location>
        <begin position="36"/>
        <end position="62"/>
    </location>
</feature>
<dbReference type="STRING" id="29170.A0A368H4R5"/>
<comment type="subunit">
    <text evidence="15">Cross-link to form 2 major subcomplexes: one consisting of SGCB, SGCD and SGCG and the other consisting of SGCB and SGCD. The association between SGCB and SGCG is particularly strong while SGCA is loosely associated with the other sarcoglycans.</text>
</comment>
<dbReference type="GO" id="GO:0007517">
    <property type="term" value="P:muscle organ development"/>
    <property type="evidence" value="ECO:0007669"/>
    <property type="project" value="InterPro"/>
</dbReference>
<reference evidence="18 19" key="1">
    <citation type="submission" date="2014-10" db="EMBL/GenBank/DDBJ databases">
        <title>Draft genome of the hookworm Ancylostoma caninum.</title>
        <authorList>
            <person name="Mitreva M."/>
        </authorList>
    </citation>
    <scope>NUCLEOTIDE SEQUENCE [LARGE SCALE GENOMIC DNA]</scope>
    <source>
        <strain evidence="18 19">Baltimore</strain>
    </source>
</reference>
<evidence type="ECO:0000313" key="18">
    <source>
        <dbReference type="EMBL" id="RCN51586.1"/>
    </source>
</evidence>
<keyword evidence="9" id="KW-0735">Signal-anchor</keyword>
<evidence type="ECO:0000256" key="1">
    <source>
        <dbReference type="ARBA" id="ARBA00002860"/>
    </source>
</evidence>
<keyword evidence="7" id="KW-0963">Cytoplasm</keyword>
<accession>A0A368H4R5</accession>
<dbReference type="GO" id="GO:0042383">
    <property type="term" value="C:sarcolemma"/>
    <property type="evidence" value="ECO:0007669"/>
    <property type="project" value="UniProtKB-SubCell"/>
</dbReference>
<proteinExistence type="inferred from homology"/>
<dbReference type="Pfam" id="PF04790">
    <property type="entry name" value="Sarcoglycan_1"/>
    <property type="match status" value="1"/>
</dbReference>
<feature type="region of interest" description="Disordered" evidence="16">
    <location>
        <begin position="1"/>
        <end position="22"/>
    </location>
</feature>
<evidence type="ECO:0000256" key="8">
    <source>
        <dbReference type="ARBA" id="ARBA00022692"/>
    </source>
</evidence>
<evidence type="ECO:0000256" key="13">
    <source>
        <dbReference type="ARBA" id="ARBA00023180"/>
    </source>
</evidence>
<evidence type="ECO:0000256" key="17">
    <source>
        <dbReference type="SAM" id="Phobius"/>
    </source>
</evidence>
<feature type="compositionally biased region" description="Polar residues" evidence="16">
    <location>
        <begin position="10"/>
        <end position="22"/>
    </location>
</feature>
<dbReference type="InterPro" id="IPR006875">
    <property type="entry name" value="Sarcoglycan"/>
</dbReference>
<keyword evidence="13" id="KW-0325">Glycoprotein</keyword>
<comment type="similarity">
    <text evidence="4">Belongs to the sarcoglycan beta/delta/gamma/zeta family.</text>
</comment>
<evidence type="ECO:0000256" key="3">
    <source>
        <dbReference type="ARBA" id="ARBA00004274"/>
    </source>
</evidence>
<keyword evidence="11 17" id="KW-0472">Membrane</keyword>
<comment type="caution">
    <text evidence="18">The sequence shown here is derived from an EMBL/GenBank/DDBJ whole genome shotgun (WGS) entry which is preliminary data.</text>
</comment>
<evidence type="ECO:0000256" key="15">
    <source>
        <dbReference type="ARBA" id="ARBA00026041"/>
    </source>
</evidence>
<dbReference type="PANTHER" id="PTHR21142:SF2">
    <property type="entry name" value="BETA-SARCOGLYCAN"/>
    <property type="match status" value="1"/>
</dbReference>
<evidence type="ECO:0000256" key="4">
    <source>
        <dbReference type="ARBA" id="ARBA00007574"/>
    </source>
</evidence>
<evidence type="ECO:0000256" key="10">
    <source>
        <dbReference type="ARBA" id="ARBA00022989"/>
    </source>
</evidence>
<evidence type="ECO:0000256" key="14">
    <source>
        <dbReference type="ARBA" id="ARBA00023212"/>
    </source>
</evidence>
<keyword evidence="19" id="KW-1185">Reference proteome</keyword>
<dbReference type="EMBL" id="JOJR01000012">
    <property type="protein sequence ID" value="RCN51586.1"/>
    <property type="molecule type" value="Genomic_DNA"/>
</dbReference>
<dbReference type="OrthoDB" id="5843723at2759"/>
<comment type="subcellular location">
    <subcellularLocation>
        <location evidence="3">Cell membrane</location>
        <location evidence="3">Sarcolemma</location>
        <topology evidence="3">Single-pass type II membrane protein</topology>
    </subcellularLocation>
    <subcellularLocation>
        <location evidence="2">Cytoplasm</location>
        <location evidence="2">Cytoskeleton</location>
    </subcellularLocation>
</comment>
<gene>
    <name evidence="18" type="ORF">ANCCAN_02253</name>
</gene>
<evidence type="ECO:0000256" key="6">
    <source>
        <dbReference type="ARBA" id="ARBA00022475"/>
    </source>
</evidence>
<dbReference type="AlphaFoldDB" id="A0A368H4R5"/>
<name>A0A368H4R5_ANCCA</name>
<organism evidence="18 19">
    <name type="scientific">Ancylostoma caninum</name>
    <name type="common">Dog hookworm</name>
    <dbReference type="NCBI Taxonomy" id="29170"/>
    <lineage>
        <taxon>Eukaryota</taxon>
        <taxon>Metazoa</taxon>
        <taxon>Ecdysozoa</taxon>
        <taxon>Nematoda</taxon>
        <taxon>Chromadorea</taxon>
        <taxon>Rhabditida</taxon>
        <taxon>Rhabditina</taxon>
        <taxon>Rhabditomorpha</taxon>
        <taxon>Strongyloidea</taxon>
        <taxon>Ancylostomatidae</taxon>
        <taxon>Ancylostomatinae</taxon>
        <taxon>Ancylostoma</taxon>
    </lineage>
</organism>
<keyword evidence="12" id="KW-1015">Disulfide bond</keyword>
<dbReference type="InterPro" id="IPR027659">
    <property type="entry name" value="Sgcb"/>
</dbReference>
<keyword evidence="14" id="KW-0206">Cytoskeleton</keyword>
<keyword evidence="6" id="KW-1003">Cell membrane</keyword>
<sequence length="295" mass="32253">MPPPAYMRSGSETSFPSASDSRDASMTVTGLREKKLYALIACLAILTILALFLLIMNIMLIVSLQMNQHGMKFLRFHNVFNPKAGEMEKVVQFDGNSVDLGTVVTNGNVAGYKDRELYIHGSRVLISGAENSTRLTIQESGCRLENTEHFQIISSSTLRPLFSAQHPVITIDKKIKRLSTSRIITNKIRSPIDESLKINVENLSIRGNEGIHMEANAVKFNGMTAVIFNTSRDGSIHLGGRLRLDTTSRGLPLSPSPALSASIDAYRLCVCAGPQNKLFLTPGNKPCQSSNAVCT</sequence>
<evidence type="ECO:0000256" key="12">
    <source>
        <dbReference type="ARBA" id="ARBA00023157"/>
    </source>
</evidence>
<evidence type="ECO:0000256" key="2">
    <source>
        <dbReference type="ARBA" id="ARBA00004245"/>
    </source>
</evidence>
<evidence type="ECO:0000256" key="9">
    <source>
        <dbReference type="ARBA" id="ARBA00022968"/>
    </source>
</evidence>
<evidence type="ECO:0000256" key="11">
    <source>
        <dbReference type="ARBA" id="ARBA00023136"/>
    </source>
</evidence>
<comment type="function">
    <text evidence="1">Component of the sarcoglycan complex, a subcomplex of the dystrophin-glycoprotein complex which forms a link between the F-actin cytoskeleton and the extracellular matrix.</text>
</comment>